<proteinExistence type="predicted"/>
<evidence type="ECO:0000313" key="1">
    <source>
        <dbReference type="EMBL" id="GBP73847.1"/>
    </source>
</evidence>
<comment type="caution">
    <text evidence="1">The sequence shown here is derived from an EMBL/GenBank/DDBJ whole genome shotgun (WGS) entry which is preliminary data.</text>
</comment>
<reference evidence="1 2" key="1">
    <citation type="journal article" date="2019" name="Commun. Biol.">
        <title>The bagworm genome reveals a unique fibroin gene that provides high tensile strength.</title>
        <authorList>
            <person name="Kono N."/>
            <person name="Nakamura H."/>
            <person name="Ohtoshi R."/>
            <person name="Tomita M."/>
            <person name="Numata K."/>
            <person name="Arakawa K."/>
        </authorList>
    </citation>
    <scope>NUCLEOTIDE SEQUENCE [LARGE SCALE GENOMIC DNA]</scope>
</reference>
<sequence length="165" mass="18318">MPWSCPWARERPPISVSRPLHLLLQTTNTKYSLTGHVPADRIKRRPDQVPRRACVSMTARAHVPGGAALGGTTEEQRVTWSRNKIKGARIVNGIVKITTRLVSVRGNNQHIVTPPQKASPGAGEIMLHELQLRHFVVEVKLAIGRAMKLLSPLARGWLADLRRPS</sequence>
<gene>
    <name evidence="1" type="ORF">EVAR_86367_1</name>
</gene>
<accession>A0A4C1YHD9</accession>
<keyword evidence="2" id="KW-1185">Reference proteome</keyword>
<organism evidence="1 2">
    <name type="scientific">Eumeta variegata</name>
    <name type="common">Bagworm moth</name>
    <name type="synonym">Eumeta japonica</name>
    <dbReference type="NCBI Taxonomy" id="151549"/>
    <lineage>
        <taxon>Eukaryota</taxon>
        <taxon>Metazoa</taxon>
        <taxon>Ecdysozoa</taxon>
        <taxon>Arthropoda</taxon>
        <taxon>Hexapoda</taxon>
        <taxon>Insecta</taxon>
        <taxon>Pterygota</taxon>
        <taxon>Neoptera</taxon>
        <taxon>Endopterygota</taxon>
        <taxon>Lepidoptera</taxon>
        <taxon>Glossata</taxon>
        <taxon>Ditrysia</taxon>
        <taxon>Tineoidea</taxon>
        <taxon>Psychidae</taxon>
        <taxon>Oiketicinae</taxon>
        <taxon>Eumeta</taxon>
    </lineage>
</organism>
<name>A0A4C1YHD9_EUMVA</name>
<evidence type="ECO:0000313" key="2">
    <source>
        <dbReference type="Proteomes" id="UP000299102"/>
    </source>
</evidence>
<protein>
    <submittedName>
        <fullName evidence="1">Uncharacterized protein</fullName>
    </submittedName>
</protein>
<dbReference type="Proteomes" id="UP000299102">
    <property type="component" value="Unassembled WGS sequence"/>
</dbReference>
<dbReference type="AlphaFoldDB" id="A0A4C1YHD9"/>
<dbReference type="EMBL" id="BGZK01001188">
    <property type="protein sequence ID" value="GBP73847.1"/>
    <property type="molecule type" value="Genomic_DNA"/>
</dbReference>